<dbReference type="GO" id="GO:0005254">
    <property type="term" value="F:chloride channel activity"/>
    <property type="evidence" value="ECO:0007669"/>
    <property type="project" value="UniProtKB-ARBA"/>
</dbReference>
<dbReference type="CDD" id="cd19049">
    <property type="entry name" value="LGIC_TM_anion"/>
    <property type="match status" value="1"/>
</dbReference>
<evidence type="ECO:0000256" key="7">
    <source>
        <dbReference type="ARBA" id="ARBA00022989"/>
    </source>
</evidence>
<evidence type="ECO:0000256" key="9">
    <source>
        <dbReference type="ARBA" id="ARBA00023136"/>
    </source>
</evidence>
<reference evidence="14 15" key="1">
    <citation type="submission" date="2024-05" db="EMBL/GenBank/DDBJ databases">
        <authorList>
            <person name="Wallberg A."/>
        </authorList>
    </citation>
    <scope>NUCLEOTIDE SEQUENCE [LARGE SCALE GENOMIC DNA]</scope>
</reference>
<dbReference type="InterPro" id="IPR006029">
    <property type="entry name" value="Neurotrans-gated_channel_TM"/>
</dbReference>
<evidence type="ECO:0000256" key="2">
    <source>
        <dbReference type="ARBA" id="ARBA00004236"/>
    </source>
</evidence>
<dbReference type="PANTHER" id="PTHR18945">
    <property type="entry name" value="NEUROTRANSMITTER GATED ION CHANNEL"/>
    <property type="match status" value="1"/>
</dbReference>
<evidence type="ECO:0000313" key="14">
    <source>
        <dbReference type="EMBL" id="CAL4108518.1"/>
    </source>
</evidence>
<dbReference type="InterPro" id="IPR006201">
    <property type="entry name" value="Neur_channel"/>
</dbReference>
<keyword evidence="7 11" id="KW-1133">Transmembrane helix</keyword>
<comment type="caution">
    <text evidence="14">The sequence shown here is derived from an EMBL/GenBank/DDBJ whole genome shotgun (WGS) entry which is preliminary data.</text>
</comment>
<evidence type="ECO:0000256" key="8">
    <source>
        <dbReference type="ARBA" id="ARBA00023065"/>
    </source>
</evidence>
<dbReference type="InterPro" id="IPR036719">
    <property type="entry name" value="Neuro-gated_channel_TM_sf"/>
</dbReference>
<feature type="domain" description="Neurotransmitter-gated ion-channel ligand-binding" evidence="12">
    <location>
        <begin position="83"/>
        <end position="242"/>
    </location>
</feature>
<dbReference type="Gene3D" id="2.70.170.10">
    <property type="entry name" value="Neurotransmitter-gated ion-channel ligand-binding domain"/>
    <property type="match status" value="1"/>
</dbReference>
<dbReference type="InterPro" id="IPR038050">
    <property type="entry name" value="Neuro_actylchol_rec"/>
</dbReference>
<evidence type="ECO:0000256" key="1">
    <source>
        <dbReference type="ARBA" id="ARBA00004141"/>
    </source>
</evidence>
<keyword evidence="15" id="KW-1185">Reference proteome</keyword>
<gene>
    <name evidence="14" type="ORF">MNOR_LOCUS18908</name>
</gene>
<dbReference type="GO" id="GO:0005886">
    <property type="term" value="C:plasma membrane"/>
    <property type="evidence" value="ECO:0007669"/>
    <property type="project" value="UniProtKB-SubCell"/>
</dbReference>
<protein>
    <submittedName>
        <fullName evidence="14">Uncharacterized protein</fullName>
    </submittedName>
</protein>
<keyword evidence="6" id="KW-0732">Signal</keyword>
<dbReference type="InterPro" id="IPR006202">
    <property type="entry name" value="Neur_chan_lig-bd"/>
</dbReference>
<accession>A0AAV2R1K0</accession>
<evidence type="ECO:0000256" key="10">
    <source>
        <dbReference type="ARBA" id="ARBA00023303"/>
    </source>
</evidence>
<dbReference type="PRINTS" id="PR00253">
    <property type="entry name" value="GABAARECEPTR"/>
</dbReference>
<feature type="transmembrane region" description="Helical" evidence="11">
    <location>
        <begin position="273"/>
        <end position="292"/>
    </location>
</feature>
<dbReference type="Proteomes" id="UP001497623">
    <property type="component" value="Unassembled WGS sequence"/>
</dbReference>
<comment type="subcellular location">
    <subcellularLocation>
        <location evidence="2">Cell membrane</location>
    </subcellularLocation>
    <subcellularLocation>
        <location evidence="1">Membrane</location>
        <topology evidence="1">Multi-pass membrane protein</topology>
    </subcellularLocation>
</comment>
<feature type="transmembrane region" description="Helical" evidence="11">
    <location>
        <begin position="338"/>
        <end position="357"/>
    </location>
</feature>
<feature type="transmembrane region" description="Helical" evidence="11">
    <location>
        <begin position="401"/>
        <end position="421"/>
    </location>
</feature>
<dbReference type="EMBL" id="CAXKWB010013786">
    <property type="protein sequence ID" value="CAL4108518.1"/>
    <property type="molecule type" value="Genomic_DNA"/>
</dbReference>
<feature type="non-terminal residue" evidence="14">
    <location>
        <position position="437"/>
    </location>
</feature>
<evidence type="ECO:0000256" key="3">
    <source>
        <dbReference type="ARBA" id="ARBA00022448"/>
    </source>
</evidence>
<dbReference type="SUPFAM" id="SSF90112">
    <property type="entry name" value="Neurotransmitter-gated ion-channel transmembrane pore"/>
    <property type="match status" value="1"/>
</dbReference>
<evidence type="ECO:0000256" key="6">
    <source>
        <dbReference type="ARBA" id="ARBA00022729"/>
    </source>
</evidence>
<keyword evidence="8" id="KW-0406">Ion transport</keyword>
<feature type="transmembrane region" description="Helical" evidence="11">
    <location>
        <begin position="298"/>
        <end position="317"/>
    </location>
</feature>
<dbReference type="AlphaFoldDB" id="A0AAV2R1K0"/>
<evidence type="ECO:0000259" key="13">
    <source>
        <dbReference type="Pfam" id="PF02932"/>
    </source>
</evidence>
<dbReference type="GO" id="GO:0004888">
    <property type="term" value="F:transmembrane signaling receptor activity"/>
    <property type="evidence" value="ECO:0007669"/>
    <property type="project" value="InterPro"/>
</dbReference>
<dbReference type="GO" id="GO:0099095">
    <property type="term" value="F:ligand-gated monoatomic anion channel activity"/>
    <property type="evidence" value="ECO:0007669"/>
    <property type="project" value="UniProtKB-ARBA"/>
</dbReference>
<name>A0AAV2R1K0_MEGNR</name>
<evidence type="ECO:0000256" key="5">
    <source>
        <dbReference type="ARBA" id="ARBA00022692"/>
    </source>
</evidence>
<keyword evidence="5 11" id="KW-0812">Transmembrane</keyword>
<feature type="domain" description="Neurotransmitter-gated ion-channel transmembrane" evidence="13">
    <location>
        <begin position="276"/>
        <end position="366"/>
    </location>
</feature>
<dbReference type="Pfam" id="PF02932">
    <property type="entry name" value="Neur_chan_memb"/>
    <property type="match status" value="1"/>
</dbReference>
<evidence type="ECO:0000259" key="12">
    <source>
        <dbReference type="Pfam" id="PF02931"/>
    </source>
</evidence>
<keyword evidence="9 11" id="KW-0472">Membrane</keyword>
<keyword evidence="10" id="KW-0407">Ion channel</keyword>
<dbReference type="InterPro" id="IPR006028">
    <property type="entry name" value="GABAA/Glycine_rcpt"/>
</dbReference>
<evidence type="ECO:0000256" key="11">
    <source>
        <dbReference type="SAM" id="Phobius"/>
    </source>
</evidence>
<dbReference type="SUPFAM" id="SSF63712">
    <property type="entry name" value="Nicotinic receptor ligand binding domain-like"/>
    <property type="match status" value="1"/>
</dbReference>
<dbReference type="PRINTS" id="PR00252">
    <property type="entry name" value="NRIONCHANNEL"/>
</dbReference>
<proteinExistence type="predicted"/>
<dbReference type="GO" id="GO:0005230">
    <property type="term" value="F:extracellular ligand-gated monoatomic ion channel activity"/>
    <property type="evidence" value="ECO:0007669"/>
    <property type="project" value="InterPro"/>
</dbReference>
<keyword evidence="4" id="KW-1003">Cell membrane</keyword>
<dbReference type="Pfam" id="PF02931">
    <property type="entry name" value="Neur_chan_LBD"/>
    <property type="match status" value="1"/>
</dbReference>
<dbReference type="InterPro" id="IPR036734">
    <property type="entry name" value="Neur_chan_lig-bd_sf"/>
</dbReference>
<organism evidence="14 15">
    <name type="scientific">Meganyctiphanes norvegica</name>
    <name type="common">Northern krill</name>
    <name type="synonym">Thysanopoda norvegica</name>
    <dbReference type="NCBI Taxonomy" id="48144"/>
    <lineage>
        <taxon>Eukaryota</taxon>
        <taxon>Metazoa</taxon>
        <taxon>Ecdysozoa</taxon>
        <taxon>Arthropoda</taxon>
        <taxon>Crustacea</taxon>
        <taxon>Multicrustacea</taxon>
        <taxon>Malacostraca</taxon>
        <taxon>Eumalacostraca</taxon>
        <taxon>Eucarida</taxon>
        <taxon>Euphausiacea</taxon>
        <taxon>Euphausiidae</taxon>
        <taxon>Meganyctiphanes</taxon>
    </lineage>
</organism>
<evidence type="ECO:0000313" key="15">
    <source>
        <dbReference type="Proteomes" id="UP001497623"/>
    </source>
</evidence>
<keyword evidence="3" id="KW-0813">Transport</keyword>
<evidence type="ECO:0000256" key="4">
    <source>
        <dbReference type="ARBA" id="ARBA00022475"/>
    </source>
</evidence>
<sequence length="437" mass="50189">MSFKTNGRIRKPCLEIMLSREVSPSYVFLKEFLSLGVLKHQQKDFHLTEYPQGRHHISWSSMVGCRNRGVPDMLEDTDWEVEGAEPTEIAVQMIIQAFSSISSVFMEYGIDVYLLQKWCDPRLMFNETQSSLYIQDPELIAKVWLPDTYFTNVRDASVHQLNIPNINMRITHNGHLLYGMRLSMKLSCNHHLKMFPFDVQYCSTILSSYGNTDSVVRYNWAENSPISIQDDLNAFRFKFTHFEAKEMNTSTPIGNFSSLYVSFLLNRPNSFHLLQTFIPTGLVVVISWASFWLDPTAVPGRISLGVSTLLIMTTLTSNIRQKFNPSSHVHAMEQWLEACQLMVFAALLEFPLVNWLANRGKNVGNNNNSDSSIKIGERMHSIESGVVPSNGHLKRAHVVDYIARCIFPSIFITFNVFYWTFYTYSRSEQNPFPDLGI</sequence>
<dbReference type="Gene3D" id="1.20.58.390">
    <property type="entry name" value="Neurotransmitter-gated ion-channel transmembrane domain"/>
    <property type="match status" value="1"/>
</dbReference>